<dbReference type="InterPro" id="IPR011034">
    <property type="entry name" value="Formyl_transferase-like_C_sf"/>
</dbReference>
<dbReference type="PANTHER" id="PTHR10429">
    <property type="entry name" value="DNA-3-METHYLADENINE GLYCOSYLASE"/>
    <property type="match status" value="1"/>
</dbReference>
<dbReference type="HAMAP" id="MF_00527">
    <property type="entry name" value="3MGH"/>
    <property type="match status" value="1"/>
</dbReference>
<dbReference type="GO" id="GO:0003677">
    <property type="term" value="F:DNA binding"/>
    <property type="evidence" value="ECO:0007669"/>
    <property type="project" value="InterPro"/>
</dbReference>
<protein>
    <recommendedName>
        <fullName evidence="5">Putative 3-methyladenine DNA glycosylase</fullName>
        <ecNumber evidence="5">3.2.2.-</ecNumber>
    </recommendedName>
</protein>
<evidence type="ECO:0000256" key="5">
    <source>
        <dbReference type="HAMAP-Rule" id="MF_00527"/>
    </source>
</evidence>
<gene>
    <name evidence="6" type="ORF">B5M47_01885</name>
</gene>
<keyword evidence="3 5" id="KW-0378">Hydrolase</keyword>
<dbReference type="Gene3D" id="3.10.300.10">
    <property type="entry name" value="Methylpurine-DNA glycosylase (MPG)"/>
    <property type="match status" value="1"/>
</dbReference>
<dbReference type="SUPFAM" id="SSF50486">
    <property type="entry name" value="FMT C-terminal domain-like"/>
    <property type="match status" value="1"/>
</dbReference>
<evidence type="ECO:0000256" key="3">
    <source>
        <dbReference type="ARBA" id="ARBA00022801"/>
    </source>
</evidence>
<name>A0A1W9NYK8_UNCC3</name>
<dbReference type="GO" id="GO:0003905">
    <property type="term" value="F:alkylbase DNA N-glycosylase activity"/>
    <property type="evidence" value="ECO:0007669"/>
    <property type="project" value="InterPro"/>
</dbReference>
<evidence type="ECO:0000256" key="4">
    <source>
        <dbReference type="ARBA" id="ARBA00023204"/>
    </source>
</evidence>
<comment type="similarity">
    <text evidence="1 5">Belongs to the DNA glycosylase MPG family.</text>
</comment>
<dbReference type="AlphaFoldDB" id="A0A1W9NYK8"/>
<evidence type="ECO:0000256" key="1">
    <source>
        <dbReference type="ARBA" id="ARBA00009232"/>
    </source>
</evidence>
<proteinExistence type="inferred from homology"/>
<dbReference type="EC" id="3.2.2.-" evidence="5"/>
<dbReference type="EMBL" id="MZGJ01000008">
    <property type="protein sequence ID" value="OQX51100.1"/>
    <property type="molecule type" value="Genomic_DNA"/>
</dbReference>
<dbReference type="NCBIfam" id="TIGR00567">
    <property type="entry name" value="3mg"/>
    <property type="match status" value="1"/>
</dbReference>
<keyword evidence="2 5" id="KW-0227">DNA damage</keyword>
<sequence>MTGNEERLTRSFYERDPLMVTKELLGRYIVRETGRGKIVGKIVETEAYIGPDDKGSHTFNNKKTKRTRVQYQERGLAYVFSIYGKNFCFCIVVGKDHEPAAALIRAVEPITGIELMKKNRTIKTGKIKDLTNGPSKFCQAFNITAKDYGIDLCGDDSLYLTKGEPADETSISRSPRINIDYAEEWKDKKWRFYITGNKFVSK</sequence>
<evidence type="ECO:0000313" key="6">
    <source>
        <dbReference type="EMBL" id="OQX51100.1"/>
    </source>
</evidence>
<dbReference type="PANTHER" id="PTHR10429:SF0">
    <property type="entry name" value="DNA-3-METHYLADENINE GLYCOSYLASE"/>
    <property type="match status" value="1"/>
</dbReference>
<dbReference type="CDD" id="cd00540">
    <property type="entry name" value="AAG"/>
    <property type="match status" value="1"/>
</dbReference>
<keyword evidence="4 5" id="KW-0234">DNA repair</keyword>
<evidence type="ECO:0000256" key="2">
    <source>
        <dbReference type="ARBA" id="ARBA00022763"/>
    </source>
</evidence>
<evidence type="ECO:0000313" key="7">
    <source>
        <dbReference type="Proteomes" id="UP000192520"/>
    </source>
</evidence>
<dbReference type="InterPro" id="IPR036995">
    <property type="entry name" value="MPG_sf"/>
</dbReference>
<dbReference type="GO" id="GO:0006284">
    <property type="term" value="P:base-excision repair"/>
    <property type="evidence" value="ECO:0007669"/>
    <property type="project" value="InterPro"/>
</dbReference>
<accession>A0A1W9NYK8</accession>
<dbReference type="Pfam" id="PF02245">
    <property type="entry name" value="Pur_DNA_glyco"/>
    <property type="match status" value="1"/>
</dbReference>
<reference evidence="7" key="1">
    <citation type="submission" date="2017-03" db="EMBL/GenBank/DDBJ databases">
        <title>Novel pathways for hydrocarbon cycling and metabolic interdependencies in hydrothermal sediment communities.</title>
        <authorList>
            <person name="Dombrowski N."/>
            <person name="Seitz K."/>
            <person name="Teske A."/>
            <person name="Baker B."/>
        </authorList>
    </citation>
    <scope>NUCLEOTIDE SEQUENCE [LARGE SCALE GENOMIC DNA]</scope>
</reference>
<comment type="caution">
    <text evidence="6">The sequence shown here is derived from an EMBL/GenBank/DDBJ whole genome shotgun (WGS) entry which is preliminary data.</text>
</comment>
<dbReference type="FunFam" id="3.10.300.10:FF:000001">
    <property type="entry name" value="Putative 3-methyladenine DNA glycosylase"/>
    <property type="match status" value="1"/>
</dbReference>
<organism evidence="6 7">
    <name type="scientific">candidate division CPR3 bacterium 4484_211</name>
    <dbReference type="NCBI Taxonomy" id="1968527"/>
    <lineage>
        <taxon>Bacteria</taxon>
        <taxon>Bacteria division CPR3</taxon>
    </lineage>
</organism>
<dbReference type="Proteomes" id="UP000192520">
    <property type="component" value="Unassembled WGS sequence"/>
</dbReference>
<dbReference type="STRING" id="1968527.B5M47_01885"/>
<dbReference type="InterPro" id="IPR003180">
    <property type="entry name" value="MPG"/>
</dbReference>